<protein>
    <submittedName>
        <fullName evidence="2">Inducible nitric oxide synthase</fullName>
    </submittedName>
</protein>
<accession>Q8HY36</accession>
<gene>
    <name evidence="2" type="primary">inos</name>
</gene>
<organism evidence="2">
    <name type="scientific">Equus caballus</name>
    <name type="common">Horse</name>
    <dbReference type="NCBI Taxonomy" id="9796"/>
    <lineage>
        <taxon>Eukaryota</taxon>
        <taxon>Metazoa</taxon>
        <taxon>Chordata</taxon>
        <taxon>Craniata</taxon>
        <taxon>Vertebrata</taxon>
        <taxon>Euteleostomi</taxon>
        <taxon>Mammalia</taxon>
        <taxon>Eutheria</taxon>
        <taxon>Laurasiatheria</taxon>
        <taxon>Perissodactyla</taxon>
        <taxon>Equidae</taxon>
        <taxon>Equus</taxon>
    </lineage>
</organism>
<name>Q8HY36_HORSE</name>
<evidence type="ECO:0000256" key="1">
    <source>
        <dbReference type="SAM" id="MobiDB-lite"/>
    </source>
</evidence>
<evidence type="ECO:0000313" key="2">
    <source>
        <dbReference type="EMBL" id="CAD38516.1"/>
    </source>
</evidence>
<sequence>PRSELPEGSILGFSQATSRLWSKVSWSEWWMALHPTNPCAWRPSTRAAATGSRTSGCPPAHSARHS</sequence>
<dbReference type="AlphaFoldDB" id="Q8HY36"/>
<proteinExistence type="evidence at transcript level"/>
<feature type="non-terminal residue" evidence="2">
    <location>
        <position position="66"/>
    </location>
</feature>
<feature type="region of interest" description="Disordered" evidence="1">
    <location>
        <begin position="41"/>
        <end position="66"/>
    </location>
</feature>
<feature type="non-terminal residue" evidence="2">
    <location>
        <position position="1"/>
    </location>
</feature>
<reference evidence="2" key="1">
    <citation type="submission" date="2002-07" db="EMBL/GenBank/DDBJ databases">
        <title>Expression of the NOS system in equine endometrium.</title>
        <authorList>
            <person name="Welter H."/>
            <person name="Einspanier R."/>
        </authorList>
    </citation>
    <scope>NUCLEOTIDE SEQUENCE</scope>
    <source>
        <tissue evidence="2">Endometrium</tissue>
    </source>
</reference>
<dbReference type="EMBL" id="AJ493657">
    <property type="protein sequence ID" value="CAD38516.1"/>
    <property type="molecule type" value="mRNA"/>
</dbReference>